<sequence>MRPWSALPLALLSLALPVWTAQIPIQSEPAHTLSTNILDVLYADPDYVSLVKLLQRAKLIPTLNRLNGSTLFAPTNDAISKHAFWQATLDAAPDFGDNIQEELRQQLFYHILNYTIPALPTEQIPQVHKTLLYPRTPVEPPTRQPPPGPPWMPLPGGTLGGDSQRLRAAYREDAVWVGVDAFGNGGAQVVKEPVNASNGVVVGVNGVLEMPPALESVISNHLSLSYFANVLTPEIHDFLNDTSALTLFLPIDAAWQALPYYERLYLQSKYATDDLARIVNMHAVARKHAKYADSFGSGLNLTTLDGSLLEILPTNDSKITVSGADLTEADIYASNGVIHAVSSLLVPEGALRLTPEKYLLTLNCSTFVSMLHSVHLESLVNDTDAVWTILAPGDDVMNLFGDGGSMPGNGTEELKRTLQYHFLPGKWGLDKLKDGMLLETALEEDGLSGDRQVLAVEVSGHDTKADTKSKSVVFGGAGTIGDPVEINNTLIYFVSRPLVPPVDALQTALPELELSTFLAAIFSTSLAETLKTTPRTTLLMPPNGAFKRLGMLVSAHLLAASSKTDLERVIQHHALQGVEYSSKLVKGSQRTFATLEGSDIHAVRTPNGSVILSASGGWAGMQAALEPRDMLTQTGVIHEVSDIMIPRSVQLTIGKLVKAAKGTTMATMMTRVGLDWVLNGTAPPADSPWAEHGLTRNGWTLLCPTDDAFKQVNLTALYANEDRLRAIVSQHLIPTPEPYTKAPGMTDTLNNNRPLAMDDSAAYKTVQTHSEETLYGDVVFRVLDGDDTTTIVGVDGAHGDKGRRDWARVLGWGRATAGGGIGGVVQIDRLLVPYYPPWYLQYGAPIAVGVVGVLLIGAFFYGVRVIWRRDTTEATYEPIGGFVQEDGDSES</sequence>
<keyword evidence="1" id="KW-1133">Transmembrane helix</keyword>
<name>S8EKN5_FOMSC</name>
<keyword evidence="1" id="KW-0472">Membrane</keyword>
<accession>S8EKN5</accession>
<dbReference type="HOGENOM" id="CLU_003373_0_0_1"/>
<feature type="signal peptide" evidence="2">
    <location>
        <begin position="1"/>
        <end position="20"/>
    </location>
</feature>
<dbReference type="PANTHER" id="PTHR10900">
    <property type="entry name" value="PERIOSTIN-RELATED"/>
    <property type="match status" value="1"/>
</dbReference>
<feature type="domain" description="FAS1" evidence="3">
    <location>
        <begin position="211"/>
        <end position="345"/>
    </location>
</feature>
<keyword evidence="2" id="KW-0732">Signal</keyword>
<dbReference type="Pfam" id="PF02469">
    <property type="entry name" value="Fasciclin"/>
    <property type="match status" value="5"/>
</dbReference>
<feature type="domain" description="FAS1" evidence="3">
    <location>
        <begin position="351"/>
        <end position="498"/>
    </location>
</feature>
<dbReference type="InterPro" id="IPR000782">
    <property type="entry name" value="FAS1_domain"/>
</dbReference>
<dbReference type="eggNOG" id="KOG1437">
    <property type="taxonomic scope" value="Eukaryota"/>
</dbReference>
<dbReference type="PROSITE" id="PS50213">
    <property type="entry name" value="FAS1"/>
    <property type="match status" value="4"/>
</dbReference>
<proteinExistence type="predicted"/>
<feature type="chain" id="PRO_5004550368" description="FAS1 domain-containing protein" evidence="2">
    <location>
        <begin position="21"/>
        <end position="891"/>
    </location>
</feature>
<reference evidence="4 5" key="1">
    <citation type="journal article" date="2012" name="Science">
        <title>The Paleozoic origin of enzymatic lignin decomposition reconstructed from 31 fungal genomes.</title>
        <authorList>
            <person name="Floudas D."/>
            <person name="Binder M."/>
            <person name="Riley R."/>
            <person name="Barry K."/>
            <person name="Blanchette R.A."/>
            <person name="Henrissat B."/>
            <person name="Martinez A.T."/>
            <person name="Otillar R."/>
            <person name="Spatafora J.W."/>
            <person name="Yadav J.S."/>
            <person name="Aerts A."/>
            <person name="Benoit I."/>
            <person name="Boyd A."/>
            <person name="Carlson A."/>
            <person name="Copeland A."/>
            <person name="Coutinho P.M."/>
            <person name="de Vries R.P."/>
            <person name="Ferreira P."/>
            <person name="Findley K."/>
            <person name="Foster B."/>
            <person name="Gaskell J."/>
            <person name="Glotzer D."/>
            <person name="Gorecki P."/>
            <person name="Heitman J."/>
            <person name="Hesse C."/>
            <person name="Hori C."/>
            <person name="Igarashi K."/>
            <person name="Jurgens J.A."/>
            <person name="Kallen N."/>
            <person name="Kersten P."/>
            <person name="Kohler A."/>
            <person name="Kuees U."/>
            <person name="Kumar T.K.A."/>
            <person name="Kuo A."/>
            <person name="LaButti K."/>
            <person name="Larrondo L.F."/>
            <person name="Lindquist E."/>
            <person name="Ling A."/>
            <person name="Lombard V."/>
            <person name="Lucas S."/>
            <person name="Lundell T."/>
            <person name="Martin R."/>
            <person name="McLaughlin D.J."/>
            <person name="Morgenstern I."/>
            <person name="Morin E."/>
            <person name="Murat C."/>
            <person name="Nagy L.G."/>
            <person name="Nolan M."/>
            <person name="Ohm R.A."/>
            <person name="Patyshakuliyeva A."/>
            <person name="Rokas A."/>
            <person name="Ruiz-Duenas F.J."/>
            <person name="Sabat G."/>
            <person name="Salamov A."/>
            <person name="Samejima M."/>
            <person name="Schmutz J."/>
            <person name="Slot J.C."/>
            <person name="St John F."/>
            <person name="Stenlid J."/>
            <person name="Sun H."/>
            <person name="Sun S."/>
            <person name="Syed K."/>
            <person name="Tsang A."/>
            <person name="Wiebenga A."/>
            <person name="Young D."/>
            <person name="Pisabarro A."/>
            <person name="Eastwood D.C."/>
            <person name="Martin F."/>
            <person name="Cullen D."/>
            <person name="Grigoriev I.V."/>
            <person name="Hibbett D.S."/>
        </authorList>
    </citation>
    <scope>NUCLEOTIDE SEQUENCE</scope>
    <source>
        <strain evidence="5">FP-58527</strain>
    </source>
</reference>
<dbReference type="FunCoup" id="S8EKN5">
    <property type="interactions" value="20"/>
</dbReference>
<gene>
    <name evidence="4" type="ORF">FOMPIDRAFT_1058263</name>
</gene>
<feature type="transmembrane region" description="Helical" evidence="1">
    <location>
        <begin position="838"/>
        <end position="861"/>
    </location>
</feature>
<dbReference type="Gene3D" id="2.30.180.10">
    <property type="entry name" value="FAS1 domain"/>
    <property type="match status" value="5"/>
</dbReference>
<feature type="domain" description="FAS1" evidence="3">
    <location>
        <begin position="501"/>
        <end position="644"/>
    </location>
</feature>
<dbReference type="AlphaFoldDB" id="S8EKN5"/>
<evidence type="ECO:0000313" key="5">
    <source>
        <dbReference type="Proteomes" id="UP000015241"/>
    </source>
</evidence>
<dbReference type="SUPFAM" id="SSF82153">
    <property type="entry name" value="FAS1 domain"/>
    <property type="match status" value="5"/>
</dbReference>
<protein>
    <recommendedName>
        <fullName evidence="3">FAS1 domain-containing protein</fullName>
    </recommendedName>
</protein>
<dbReference type="EMBL" id="KE504128">
    <property type="protein sequence ID" value="EPT03894.1"/>
    <property type="molecule type" value="Genomic_DNA"/>
</dbReference>
<evidence type="ECO:0000313" key="4">
    <source>
        <dbReference type="EMBL" id="EPT03894.1"/>
    </source>
</evidence>
<dbReference type="GO" id="GO:0005615">
    <property type="term" value="C:extracellular space"/>
    <property type="evidence" value="ECO:0007669"/>
    <property type="project" value="TreeGrafter"/>
</dbReference>
<feature type="domain" description="FAS1" evidence="3">
    <location>
        <begin position="34"/>
        <end position="208"/>
    </location>
</feature>
<keyword evidence="5" id="KW-1185">Reference proteome</keyword>
<dbReference type="InterPro" id="IPR050904">
    <property type="entry name" value="Adhesion/Biosynth-related"/>
</dbReference>
<dbReference type="SMART" id="SM00554">
    <property type="entry name" value="FAS1"/>
    <property type="match status" value="5"/>
</dbReference>
<dbReference type="STRING" id="743788.S8EKN5"/>
<evidence type="ECO:0000256" key="1">
    <source>
        <dbReference type="SAM" id="Phobius"/>
    </source>
</evidence>
<evidence type="ECO:0000256" key="2">
    <source>
        <dbReference type="SAM" id="SignalP"/>
    </source>
</evidence>
<dbReference type="InParanoid" id="S8EKN5"/>
<dbReference type="Proteomes" id="UP000015241">
    <property type="component" value="Unassembled WGS sequence"/>
</dbReference>
<organism evidence="4 5">
    <name type="scientific">Fomitopsis schrenkii</name>
    <name type="common">Brown rot fungus</name>
    <dbReference type="NCBI Taxonomy" id="2126942"/>
    <lineage>
        <taxon>Eukaryota</taxon>
        <taxon>Fungi</taxon>
        <taxon>Dikarya</taxon>
        <taxon>Basidiomycota</taxon>
        <taxon>Agaricomycotina</taxon>
        <taxon>Agaricomycetes</taxon>
        <taxon>Polyporales</taxon>
        <taxon>Fomitopsis</taxon>
    </lineage>
</organism>
<dbReference type="PANTHER" id="PTHR10900:SF77">
    <property type="entry name" value="FI19380P1"/>
    <property type="match status" value="1"/>
</dbReference>
<keyword evidence="1" id="KW-0812">Transmembrane</keyword>
<dbReference type="InterPro" id="IPR036378">
    <property type="entry name" value="FAS1_dom_sf"/>
</dbReference>
<dbReference type="OrthoDB" id="14252at2759"/>
<evidence type="ECO:0000259" key="3">
    <source>
        <dbReference type="PROSITE" id="PS50213"/>
    </source>
</evidence>